<reference evidence="8 9" key="1">
    <citation type="journal article" date="2013" name="Genome Announc.">
        <title>Draft genome sequences for three mercury-methylating, sulfate-reducing bacteria.</title>
        <authorList>
            <person name="Brown S.D."/>
            <person name="Hurt R.A.Jr."/>
            <person name="Gilmour C.C."/>
            <person name="Elias D.A."/>
        </authorList>
    </citation>
    <scope>NUCLEOTIDE SEQUENCE [LARGE SCALE GENOMIC DNA]</scope>
    <source>
        <strain evidence="8 9">DSM 16529</strain>
    </source>
</reference>
<dbReference type="EMBL" id="ATHI01000031">
    <property type="protein sequence ID" value="EPR30648.1"/>
    <property type="molecule type" value="Genomic_DNA"/>
</dbReference>
<name>S7UEH9_9BACT</name>
<evidence type="ECO:0000313" key="8">
    <source>
        <dbReference type="EMBL" id="EPR30648.1"/>
    </source>
</evidence>
<keyword evidence="6 7" id="KW-0472">Membrane</keyword>
<evidence type="ECO:0000256" key="2">
    <source>
        <dbReference type="ARBA" id="ARBA00022448"/>
    </source>
</evidence>
<dbReference type="PATRIC" id="fig|1121439.3.peg.2753"/>
<accession>S7UEH9</accession>
<feature type="transmembrane region" description="Helical" evidence="7">
    <location>
        <begin position="94"/>
        <end position="118"/>
    </location>
</feature>
<keyword evidence="2" id="KW-0813">Transport</keyword>
<evidence type="ECO:0000256" key="1">
    <source>
        <dbReference type="ARBA" id="ARBA00004651"/>
    </source>
</evidence>
<organism evidence="8 9">
    <name type="scientific">Alkalidesulfovibrio alkalitolerans DSM 16529</name>
    <dbReference type="NCBI Taxonomy" id="1121439"/>
    <lineage>
        <taxon>Bacteria</taxon>
        <taxon>Pseudomonadati</taxon>
        <taxon>Thermodesulfobacteriota</taxon>
        <taxon>Desulfovibrionia</taxon>
        <taxon>Desulfovibrionales</taxon>
        <taxon>Desulfovibrionaceae</taxon>
        <taxon>Alkalidesulfovibrio</taxon>
    </lineage>
</organism>
<evidence type="ECO:0000256" key="7">
    <source>
        <dbReference type="SAM" id="Phobius"/>
    </source>
</evidence>
<dbReference type="Proteomes" id="UP000014975">
    <property type="component" value="Unassembled WGS sequence"/>
</dbReference>
<dbReference type="InterPro" id="IPR002751">
    <property type="entry name" value="CbiM/NikMN"/>
</dbReference>
<evidence type="ECO:0000256" key="4">
    <source>
        <dbReference type="ARBA" id="ARBA00022692"/>
    </source>
</evidence>
<evidence type="ECO:0000256" key="3">
    <source>
        <dbReference type="ARBA" id="ARBA00022475"/>
    </source>
</evidence>
<dbReference type="AlphaFoldDB" id="S7UEH9"/>
<dbReference type="RefSeq" id="WP_020888067.1">
    <property type="nucleotide sequence ID" value="NZ_ATHI01000031.1"/>
</dbReference>
<feature type="transmembrane region" description="Helical" evidence="7">
    <location>
        <begin position="68"/>
        <end position="87"/>
    </location>
</feature>
<feature type="transmembrane region" description="Helical" evidence="7">
    <location>
        <begin position="164"/>
        <end position="188"/>
    </location>
</feature>
<evidence type="ECO:0000256" key="5">
    <source>
        <dbReference type="ARBA" id="ARBA00022989"/>
    </source>
</evidence>
<sequence>MHISEGVLSVPVLLGGAALTIAGTAIGLRRIGHERLMTVAVMAAAFFVGSLIHVPIGPANAHLVLNGLLGAILGPAAFPAILVALALQAVLFQYGGLTALGVNAFNMAFPAVVCWVLFRPLLATGRTAALGGFACGFTGVLLAALLTAFSLALSDEAFGTAATVLVVGHLPVMVVEGLVTAMAVAFFAKSRPELLHTSPR</sequence>
<proteinExistence type="predicted"/>
<comment type="caution">
    <text evidence="8">The sequence shown here is derived from an EMBL/GenBank/DDBJ whole genome shotgun (WGS) entry which is preliminary data.</text>
</comment>
<dbReference type="GO" id="GO:0000041">
    <property type="term" value="P:transition metal ion transport"/>
    <property type="evidence" value="ECO:0007669"/>
    <property type="project" value="InterPro"/>
</dbReference>
<keyword evidence="5 7" id="KW-1133">Transmembrane helix</keyword>
<dbReference type="eggNOG" id="COG0310">
    <property type="taxonomic scope" value="Bacteria"/>
</dbReference>
<dbReference type="GO" id="GO:0005886">
    <property type="term" value="C:plasma membrane"/>
    <property type="evidence" value="ECO:0007669"/>
    <property type="project" value="UniProtKB-SubCell"/>
</dbReference>
<dbReference type="Pfam" id="PF01891">
    <property type="entry name" value="CbiM"/>
    <property type="match status" value="1"/>
</dbReference>
<dbReference type="STRING" id="1121439.dsat_1370"/>
<gene>
    <name evidence="8" type="ORF">dsat_1370</name>
</gene>
<dbReference type="PANTHER" id="PTHR34229">
    <property type="entry name" value="METAL TRANSPORT PROTEIN HI_1621-RELATED"/>
    <property type="match status" value="1"/>
</dbReference>
<keyword evidence="3" id="KW-1003">Cell membrane</keyword>
<feature type="transmembrane region" description="Helical" evidence="7">
    <location>
        <begin position="130"/>
        <end position="152"/>
    </location>
</feature>
<comment type="subcellular location">
    <subcellularLocation>
        <location evidence="1">Cell membrane</location>
        <topology evidence="1">Multi-pass membrane protein</topology>
    </subcellularLocation>
</comment>
<feature type="transmembrane region" description="Helical" evidence="7">
    <location>
        <begin position="6"/>
        <end position="28"/>
    </location>
</feature>
<dbReference type="PANTHER" id="PTHR34229:SF1">
    <property type="entry name" value="METAL TRANSPORT PROTEIN HI_1621-RELATED"/>
    <property type="match status" value="1"/>
</dbReference>
<dbReference type="OrthoDB" id="9792317at2"/>
<feature type="transmembrane region" description="Helical" evidence="7">
    <location>
        <begin position="35"/>
        <end position="56"/>
    </location>
</feature>
<protein>
    <submittedName>
        <fullName evidence="8">Cobalamin (Vitamin B12) biosynthesis CbiM protein</fullName>
    </submittedName>
</protein>
<dbReference type="Gene3D" id="1.10.1760.20">
    <property type="match status" value="1"/>
</dbReference>
<keyword evidence="9" id="KW-1185">Reference proteome</keyword>
<keyword evidence="4 7" id="KW-0812">Transmembrane</keyword>
<evidence type="ECO:0000313" key="9">
    <source>
        <dbReference type="Proteomes" id="UP000014975"/>
    </source>
</evidence>
<dbReference type="NCBIfam" id="NF004905">
    <property type="entry name" value="PRK06265.1-5"/>
    <property type="match status" value="1"/>
</dbReference>
<evidence type="ECO:0000256" key="6">
    <source>
        <dbReference type="ARBA" id="ARBA00023136"/>
    </source>
</evidence>